<evidence type="ECO:0000313" key="2">
    <source>
        <dbReference type="Proteomes" id="UP000245720"/>
    </source>
</evidence>
<organism evidence="1 2">
    <name type="scientific">Ruminococcus flavefaciens</name>
    <dbReference type="NCBI Taxonomy" id="1265"/>
    <lineage>
        <taxon>Bacteria</taxon>
        <taxon>Bacillati</taxon>
        <taxon>Bacillota</taxon>
        <taxon>Clostridia</taxon>
        <taxon>Eubacteriales</taxon>
        <taxon>Oscillospiraceae</taxon>
        <taxon>Ruminococcus</taxon>
    </lineage>
</organism>
<comment type="caution">
    <text evidence="1">The sequence shown here is derived from an EMBL/GenBank/DDBJ whole genome shotgun (WGS) entry which is preliminary data.</text>
</comment>
<evidence type="ECO:0000313" key="1">
    <source>
        <dbReference type="EMBL" id="PWJ12606.1"/>
    </source>
</evidence>
<name>A0A315YLR0_RUMFL</name>
<proteinExistence type="predicted"/>
<dbReference type="AlphaFoldDB" id="A0A315YLR0"/>
<accession>A0A315YLR0</accession>
<gene>
    <name evidence="1" type="ORF">IE37_01689</name>
</gene>
<dbReference type="OrthoDB" id="1425703at2"/>
<sequence>MKNDKKDVSGILKFLDELYVKSIDGIPKISKPIPELAEDYLRKNPEVDTAIKKMHTNQIKKCTTSGVVNGFGGLITLPVTIPANVGSVLYVQMRMIACTAYMKGYDLKSDQVQTFVYACLAGISINEFVKKFGVNLGRKLTTSAIKKIPGEVLVKINQKVGFRFLTKFGEKGLINLGKMVPVVGAAINGGLDFAETKVIAKRAYSLFADGDLLQITKTESEEND</sequence>
<reference evidence="1 2" key="1">
    <citation type="submission" date="2018-05" db="EMBL/GenBank/DDBJ databases">
        <title>The Hungate 1000. A catalogue of reference genomes from the rumen microbiome.</title>
        <authorList>
            <person name="Kelly W."/>
        </authorList>
    </citation>
    <scope>NUCLEOTIDE SEQUENCE [LARGE SCALE GENOMIC DNA]</scope>
    <source>
        <strain evidence="1 2">SAb67</strain>
    </source>
</reference>
<dbReference type="Proteomes" id="UP000245720">
    <property type="component" value="Unassembled WGS sequence"/>
</dbReference>
<protein>
    <submittedName>
        <fullName evidence="1">EcsC family protein</fullName>
    </submittedName>
</protein>
<dbReference type="RefSeq" id="WP_109726466.1">
    <property type="nucleotide sequence ID" value="NZ_QGDI01000006.1"/>
</dbReference>
<dbReference type="InterPro" id="IPR024787">
    <property type="entry name" value="EcsC"/>
</dbReference>
<dbReference type="Pfam" id="PF12787">
    <property type="entry name" value="EcsC"/>
    <property type="match status" value="1"/>
</dbReference>
<dbReference type="EMBL" id="QGDI01000006">
    <property type="protein sequence ID" value="PWJ12606.1"/>
    <property type="molecule type" value="Genomic_DNA"/>
</dbReference>